<proteinExistence type="predicted"/>
<feature type="transmembrane region" description="Helical" evidence="2">
    <location>
        <begin position="12"/>
        <end position="33"/>
    </location>
</feature>
<evidence type="ECO:0000256" key="1">
    <source>
        <dbReference type="SAM" id="MobiDB-lite"/>
    </source>
</evidence>
<gene>
    <name evidence="3" type="ORF">A2950_01705</name>
</gene>
<organism evidence="3 4">
    <name type="scientific">Candidatus Kaiserbacteria bacterium RIFCSPLOWO2_01_FULL_55_19</name>
    <dbReference type="NCBI Taxonomy" id="1798516"/>
    <lineage>
        <taxon>Bacteria</taxon>
        <taxon>Candidatus Kaiseribacteriota</taxon>
    </lineage>
</organism>
<keyword evidence="2" id="KW-0472">Membrane</keyword>
<protein>
    <submittedName>
        <fullName evidence="3">Uncharacterized protein</fullName>
    </submittedName>
</protein>
<accession>A0A1F6ERR8</accession>
<evidence type="ECO:0000313" key="3">
    <source>
        <dbReference type="EMBL" id="OGG76299.1"/>
    </source>
</evidence>
<dbReference type="Proteomes" id="UP000176714">
    <property type="component" value="Unassembled WGS sequence"/>
</dbReference>
<reference evidence="3 4" key="1">
    <citation type="journal article" date="2016" name="Nat. Commun.">
        <title>Thousands of microbial genomes shed light on interconnected biogeochemical processes in an aquifer system.</title>
        <authorList>
            <person name="Anantharaman K."/>
            <person name="Brown C.T."/>
            <person name="Hug L.A."/>
            <person name="Sharon I."/>
            <person name="Castelle C.J."/>
            <person name="Probst A.J."/>
            <person name="Thomas B.C."/>
            <person name="Singh A."/>
            <person name="Wilkins M.J."/>
            <person name="Karaoz U."/>
            <person name="Brodie E.L."/>
            <person name="Williams K.H."/>
            <person name="Hubbard S.S."/>
            <person name="Banfield J.F."/>
        </authorList>
    </citation>
    <scope>NUCLEOTIDE SEQUENCE [LARGE SCALE GENOMIC DNA]</scope>
</reference>
<dbReference type="STRING" id="1798516.A2950_01705"/>
<evidence type="ECO:0000256" key="2">
    <source>
        <dbReference type="SAM" id="Phobius"/>
    </source>
</evidence>
<keyword evidence="2" id="KW-0812">Transmembrane</keyword>
<keyword evidence="2" id="KW-1133">Transmembrane helix</keyword>
<evidence type="ECO:0000313" key="4">
    <source>
        <dbReference type="Proteomes" id="UP000176714"/>
    </source>
</evidence>
<feature type="region of interest" description="Disordered" evidence="1">
    <location>
        <begin position="285"/>
        <end position="304"/>
    </location>
</feature>
<dbReference type="AlphaFoldDB" id="A0A1F6ERR8"/>
<sequence length="304" mass="32812">METRQERTIEEFVREYSAPLSILAAGALMAMAISVSPSNRASNAAAGEKVQEQLQESVLPTNGVTLPITWGDLGAKLVEVGAIDPDKIVALYKDREGFPAEYQKLIEENADGKIVITNWNSGYLLNLLWALGLANSNPILEDTSEMMNPAYGGADRFASTGGWTLAKGSAMSHYNTHMLVPLTPAQQALVDSVSRNIFRPCCGNSTHFPDCNHGMAMLGLLELMASQGISEQNMYKTALAVNSYWFPETYLTIAVYMQQKGVAWKDVSPKEMLSAPYSSSSGYQNISSQVTLPPRGQGGGGCSA</sequence>
<name>A0A1F6ERR8_9BACT</name>
<comment type="caution">
    <text evidence="3">The sequence shown here is derived from an EMBL/GenBank/DDBJ whole genome shotgun (WGS) entry which is preliminary data.</text>
</comment>
<dbReference type="EMBL" id="MFMD01000034">
    <property type="protein sequence ID" value="OGG76299.1"/>
    <property type="molecule type" value="Genomic_DNA"/>
</dbReference>